<dbReference type="PANTHER" id="PTHR15263">
    <property type="entry name" value="I-KAPPA-B-LIKE PROTEIN IKBL"/>
    <property type="match status" value="1"/>
</dbReference>
<keyword evidence="4" id="KW-0040">ANK repeat</keyword>
<dbReference type="GeneID" id="64697278"/>
<dbReference type="AlphaFoldDB" id="A0A9P7JZT9"/>
<evidence type="ECO:0000256" key="5">
    <source>
        <dbReference type="ARBA" id="ARBA00023242"/>
    </source>
</evidence>
<evidence type="ECO:0000256" key="2">
    <source>
        <dbReference type="ARBA" id="ARBA00022553"/>
    </source>
</evidence>
<keyword evidence="2" id="KW-0597">Phosphoprotein</keyword>
<dbReference type="Proteomes" id="UP000823399">
    <property type="component" value="Unassembled WGS sequence"/>
</dbReference>
<comment type="subcellular location">
    <subcellularLocation>
        <location evidence="1">Nucleus</location>
    </subcellularLocation>
</comment>
<dbReference type="OrthoDB" id="412109at2759"/>
<evidence type="ECO:0000256" key="1">
    <source>
        <dbReference type="ARBA" id="ARBA00004123"/>
    </source>
</evidence>
<feature type="coiled-coil region" evidence="6">
    <location>
        <begin position="146"/>
        <end position="214"/>
    </location>
</feature>
<keyword evidence="6" id="KW-0175">Coiled coil</keyword>
<reference evidence="7" key="1">
    <citation type="journal article" date="2020" name="New Phytol.">
        <title>Comparative genomics reveals dynamic genome evolution in host specialist ectomycorrhizal fungi.</title>
        <authorList>
            <person name="Lofgren L.A."/>
            <person name="Nguyen N.H."/>
            <person name="Vilgalys R."/>
            <person name="Ruytinx J."/>
            <person name="Liao H.L."/>
            <person name="Branco S."/>
            <person name="Kuo A."/>
            <person name="LaButti K."/>
            <person name="Lipzen A."/>
            <person name="Andreopoulos W."/>
            <person name="Pangilinan J."/>
            <person name="Riley R."/>
            <person name="Hundley H."/>
            <person name="Na H."/>
            <person name="Barry K."/>
            <person name="Grigoriev I.V."/>
            <person name="Stajich J.E."/>
            <person name="Kennedy P.G."/>
        </authorList>
    </citation>
    <scope>NUCLEOTIDE SEQUENCE</scope>
    <source>
        <strain evidence="7">FC423</strain>
    </source>
</reference>
<dbReference type="RefSeq" id="XP_041299378.1">
    <property type="nucleotide sequence ID" value="XM_041435019.1"/>
</dbReference>
<proteinExistence type="predicted"/>
<protein>
    <submittedName>
        <fullName evidence="7">Uncharacterized protein</fullName>
    </submittedName>
</protein>
<evidence type="ECO:0000256" key="4">
    <source>
        <dbReference type="ARBA" id="ARBA00023043"/>
    </source>
</evidence>
<evidence type="ECO:0000313" key="8">
    <source>
        <dbReference type="Proteomes" id="UP000823399"/>
    </source>
</evidence>
<comment type="caution">
    <text evidence="7">The sequence shown here is derived from an EMBL/GenBank/DDBJ whole genome shotgun (WGS) entry which is preliminary data.</text>
</comment>
<keyword evidence="8" id="KW-1185">Reference proteome</keyword>
<gene>
    <name evidence="7" type="ORF">F5147DRAFT_664566</name>
</gene>
<accession>A0A9P7JZT9</accession>
<dbReference type="EMBL" id="JABBWM010000002">
    <property type="protein sequence ID" value="KAG2119552.1"/>
    <property type="molecule type" value="Genomic_DNA"/>
</dbReference>
<evidence type="ECO:0000313" key="7">
    <source>
        <dbReference type="EMBL" id="KAG2119552.1"/>
    </source>
</evidence>
<keyword evidence="5" id="KW-0539">Nucleus</keyword>
<evidence type="ECO:0000256" key="3">
    <source>
        <dbReference type="ARBA" id="ARBA00022737"/>
    </source>
</evidence>
<dbReference type="GO" id="GO:0005634">
    <property type="term" value="C:nucleus"/>
    <property type="evidence" value="ECO:0007669"/>
    <property type="project" value="UniProtKB-SubCell"/>
</dbReference>
<organism evidence="7 8">
    <name type="scientific">Suillus discolor</name>
    <dbReference type="NCBI Taxonomy" id="1912936"/>
    <lineage>
        <taxon>Eukaryota</taxon>
        <taxon>Fungi</taxon>
        <taxon>Dikarya</taxon>
        <taxon>Basidiomycota</taxon>
        <taxon>Agaricomycotina</taxon>
        <taxon>Agaricomycetes</taxon>
        <taxon>Agaricomycetidae</taxon>
        <taxon>Boletales</taxon>
        <taxon>Suillineae</taxon>
        <taxon>Suillaceae</taxon>
        <taxon>Suillus</taxon>
    </lineage>
</organism>
<sequence>MDSDYIHHIRPRAISSPHHPNSLPQHRCAKVAELPVSPSPTTRLRFPRHEDRSCPHNYTSAHPVQWKRINPHALACVREQEHYTHSRHENPTEQWVNDQIHLASRPNHERRWMKPTETEELRHRMRDEFLYEYEVGAEAHGWMSYEEDMRRRMREREEEKNRLIQNEVRRIQARVRQRRDSERHVIAEERRREAEKAKERVMREQARLERATMDAWNVYELRWVALSAAYDGIVLKFRDIPWPLLIPPLTPSEITAEGIAAFILSTAHSPEQSPKERIRAALLRWHPDRFCRVLGRVRESERNAVEEGVGIVVRCLNDLLTKDNKASHMVSTVPREKFKP</sequence>
<keyword evidence="3" id="KW-0677">Repeat</keyword>
<dbReference type="InterPro" id="IPR038753">
    <property type="entry name" value="NFKBIL1"/>
</dbReference>
<name>A0A9P7JZT9_9AGAM</name>
<evidence type="ECO:0000256" key="6">
    <source>
        <dbReference type="SAM" id="Coils"/>
    </source>
</evidence>
<dbReference type="PANTHER" id="PTHR15263:SF1">
    <property type="entry name" value="NF-KAPPA-B INHIBITOR-LIKE PROTEIN 1"/>
    <property type="match status" value="1"/>
</dbReference>
<dbReference type="GO" id="GO:0043124">
    <property type="term" value="P:negative regulation of canonical NF-kappaB signal transduction"/>
    <property type="evidence" value="ECO:0007669"/>
    <property type="project" value="InterPro"/>
</dbReference>